<sequence length="326" mass="35856">MTRTEPDFVMVITSAEDVTANLVIAALHERQVPIARVDPADVGTDLTFSARLEDGESRWTGRVRTASRNLTLEGARAMYYRRPSAWRFDGLDPQARAFAIAEARHGLHGLLFNLPDCRYANHPLCNQRADYKPAQLQTAASLGLPIPASLITNDLDAAAKFAAEHPAMIYKSFRGVPAVPDGTVAAIWTQRVDPADLDESLHVTAHLFQAEIPKSGDARVTVVGERVFAHRITSPAGMLDWRSEDPSALLHTPIQVPSAVQAALHAYLARFDLVFGCFDFALLQDAGEAHQWVFVECNPNGQWGWLPDSDAIAEAFADTLLKGWHR</sequence>
<dbReference type="RefSeq" id="WP_312896623.1">
    <property type="nucleotide sequence ID" value="NZ_JACHIN010000010.1"/>
</dbReference>
<evidence type="ECO:0000259" key="1">
    <source>
        <dbReference type="Pfam" id="PF21068"/>
    </source>
</evidence>
<dbReference type="Proteomes" id="UP000568380">
    <property type="component" value="Unassembled WGS sequence"/>
</dbReference>
<reference evidence="2 3" key="1">
    <citation type="submission" date="2020-08" db="EMBL/GenBank/DDBJ databases">
        <title>Genomic Encyclopedia of Type Strains, Phase IV (KMG-IV): sequencing the most valuable type-strain genomes for metagenomic binning, comparative biology and taxonomic classification.</title>
        <authorList>
            <person name="Goeker M."/>
        </authorList>
    </citation>
    <scope>NUCLEOTIDE SEQUENCE [LARGE SCALE GENOMIC DNA]</scope>
    <source>
        <strain evidence="2 3">DSM 45385</strain>
    </source>
</reference>
<evidence type="ECO:0000313" key="2">
    <source>
        <dbReference type="EMBL" id="MBB5081398.1"/>
    </source>
</evidence>
<dbReference type="Pfam" id="PF21068">
    <property type="entry name" value="ATPgraspMvdD"/>
    <property type="match status" value="1"/>
</dbReference>
<dbReference type="NCBIfam" id="TIGR04187">
    <property type="entry name" value="GRASP_SAV_5884"/>
    <property type="match status" value="1"/>
</dbReference>
<dbReference type="GO" id="GO:0009432">
    <property type="term" value="P:SOS response"/>
    <property type="evidence" value="ECO:0007669"/>
    <property type="project" value="TreeGrafter"/>
</dbReference>
<dbReference type="PANTHER" id="PTHR21621:SF0">
    <property type="entry name" value="BETA-CITRYLGLUTAMATE SYNTHASE B-RELATED"/>
    <property type="match status" value="1"/>
</dbReference>
<dbReference type="SUPFAM" id="SSF56059">
    <property type="entry name" value="Glutathione synthetase ATP-binding domain-like"/>
    <property type="match status" value="1"/>
</dbReference>
<feature type="domain" description="MvdD-like pre-ATP grasp" evidence="1">
    <location>
        <begin position="9"/>
        <end position="116"/>
    </location>
</feature>
<dbReference type="GO" id="GO:0005737">
    <property type="term" value="C:cytoplasm"/>
    <property type="evidence" value="ECO:0007669"/>
    <property type="project" value="TreeGrafter"/>
</dbReference>
<name>A0A7W8EJA9_9ACTN</name>
<evidence type="ECO:0000313" key="3">
    <source>
        <dbReference type="Proteomes" id="UP000568380"/>
    </source>
</evidence>
<protein>
    <submittedName>
        <fullName evidence="2">ATP-grasp ribosomal peptide maturase</fullName>
    </submittedName>
</protein>
<comment type="caution">
    <text evidence="2">The sequence shown here is derived from an EMBL/GenBank/DDBJ whole genome shotgun (WGS) entry which is preliminary data.</text>
</comment>
<dbReference type="GO" id="GO:0018169">
    <property type="term" value="F:ribosomal S6-glutamic acid ligase activity"/>
    <property type="evidence" value="ECO:0007669"/>
    <property type="project" value="TreeGrafter"/>
</dbReference>
<proteinExistence type="predicted"/>
<dbReference type="EMBL" id="JACHIN010000010">
    <property type="protein sequence ID" value="MBB5081398.1"/>
    <property type="molecule type" value="Genomic_DNA"/>
</dbReference>
<dbReference type="InterPro" id="IPR026449">
    <property type="entry name" value="GRASP_SAV_5884"/>
</dbReference>
<dbReference type="PANTHER" id="PTHR21621">
    <property type="entry name" value="RIBOSOMAL PROTEIN S6 MODIFICATION PROTEIN"/>
    <property type="match status" value="1"/>
</dbReference>
<dbReference type="AlphaFoldDB" id="A0A7W8EJA9"/>
<organism evidence="2 3">
    <name type="scientific">Nonomuraea endophytica</name>
    <dbReference type="NCBI Taxonomy" id="714136"/>
    <lineage>
        <taxon>Bacteria</taxon>
        <taxon>Bacillati</taxon>
        <taxon>Actinomycetota</taxon>
        <taxon>Actinomycetes</taxon>
        <taxon>Streptosporangiales</taxon>
        <taxon>Streptosporangiaceae</taxon>
        <taxon>Nonomuraea</taxon>
    </lineage>
</organism>
<keyword evidence="3" id="KW-1185">Reference proteome</keyword>
<accession>A0A7W8EJA9</accession>
<dbReference type="InterPro" id="IPR048936">
    <property type="entry name" value="MvdD-like_ATPgrasp"/>
</dbReference>
<gene>
    <name evidence="2" type="ORF">HNR40_006893</name>
</gene>
<dbReference type="Gene3D" id="3.30.470.20">
    <property type="entry name" value="ATP-grasp fold, B domain"/>
    <property type="match status" value="1"/>
</dbReference>